<dbReference type="OrthoDB" id="1194411at2759"/>
<dbReference type="PANTHER" id="PTHR36607:SF20">
    <property type="entry name" value="AMINOTRANSFERASE-LIKE PLANT MOBILE DOMAIN-CONTAINING PROTEIN"/>
    <property type="match status" value="1"/>
</dbReference>
<dbReference type="Proteomes" id="UP001153076">
    <property type="component" value="Unassembled WGS sequence"/>
</dbReference>
<evidence type="ECO:0008006" key="3">
    <source>
        <dbReference type="Google" id="ProtNLM"/>
    </source>
</evidence>
<dbReference type="EMBL" id="JAKOGI010003547">
    <property type="protein sequence ID" value="KAJ8420338.1"/>
    <property type="molecule type" value="Genomic_DNA"/>
</dbReference>
<reference evidence="1" key="1">
    <citation type="submission" date="2022-04" db="EMBL/GenBank/DDBJ databases">
        <title>Carnegiea gigantea Genome sequencing and assembly v2.</title>
        <authorList>
            <person name="Copetti D."/>
            <person name="Sanderson M.J."/>
            <person name="Burquez A."/>
            <person name="Wojciechowski M.F."/>
        </authorList>
    </citation>
    <scope>NUCLEOTIDE SEQUENCE</scope>
    <source>
        <strain evidence="1">SGP5-SGP5p</strain>
        <tissue evidence="1">Aerial part</tissue>
    </source>
</reference>
<evidence type="ECO:0000313" key="1">
    <source>
        <dbReference type="EMBL" id="KAJ8420338.1"/>
    </source>
</evidence>
<evidence type="ECO:0000313" key="2">
    <source>
        <dbReference type="Proteomes" id="UP001153076"/>
    </source>
</evidence>
<keyword evidence="2" id="KW-1185">Reference proteome</keyword>
<proteinExistence type="predicted"/>
<comment type="caution">
    <text evidence="1">The sequence shown here is derived from an EMBL/GenBank/DDBJ whole genome shotgun (WGS) entry which is preliminary data.</text>
</comment>
<dbReference type="AlphaFoldDB" id="A0A9Q1GKN4"/>
<dbReference type="PANTHER" id="PTHR36607">
    <property type="entry name" value="1,2-DIHYDROXY-3-KETO-5-METHYLTHIOPENTENE DIOXYGENASE 4"/>
    <property type="match status" value="1"/>
</dbReference>
<gene>
    <name evidence="1" type="ORF">Cgig2_023373</name>
</gene>
<name>A0A9Q1GKN4_9CARY</name>
<sequence>MVNLNVIAKGELATFLAFWLSRLALSHGKKVIRLETFVMAALMASGQRISLGPTVLGYIYYGLGEIASHSDHTGKANAIFPSHYVIGWLAELFPCLYRRRPDSDFSTLVRYARLLGSKLFLSQARHVFKDGRYLSLRASSYLRCSSCTHWSRIAFGTLLPQLICLLIWIRSRDFI</sequence>
<organism evidence="1 2">
    <name type="scientific">Carnegiea gigantea</name>
    <dbReference type="NCBI Taxonomy" id="171969"/>
    <lineage>
        <taxon>Eukaryota</taxon>
        <taxon>Viridiplantae</taxon>
        <taxon>Streptophyta</taxon>
        <taxon>Embryophyta</taxon>
        <taxon>Tracheophyta</taxon>
        <taxon>Spermatophyta</taxon>
        <taxon>Magnoliopsida</taxon>
        <taxon>eudicotyledons</taxon>
        <taxon>Gunneridae</taxon>
        <taxon>Pentapetalae</taxon>
        <taxon>Caryophyllales</taxon>
        <taxon>Cactineae</taxon>
        <taxon>Cactaceae</taxon>
        <taxon>Cactoideae</taxon>
        <taxon>Echinocereeae</taxon>
        <taxon>Carnegiea</taxon>
    </lineage>
</organism>
<protein>
    <recommendedName>
        <fullName evidence="3">Aminotransferase-like plant mobile domain-containing protein</fullName>
    </recommendedName>
</protein>
<accession>A0A9Q1GKN4</accession>